<evidence type="ECO:0000259" key="1">
    <source>
        <dbReference type="PROSITE" id="PS50983"/>
    </source>
</evidence>
<organism evidence="2 3">
    <name type="scientific">Halopseudomonas laoshanensis</name>
    <dbReference type="NCBI Taxonomy" id="2268758"/>
    <lineage>
        <taxon>Bacteria</taxon>
        <taxon>Pseudomonadati</taxon>
        <taxon>Pseudomonadota</taxon>
        <taxon>Gammaproteobacteria</taxon>
        <taxon>Pseudomonadales</taxon>
        <taxon>Pseudomonadaceae</taxon>
        <taxon>Halopseudomonas</taxon>
    </lineage>
</organism>
<dbReference type="EMBL" id="QOVF01000002">
    <property type="protein sequence ID" value="KAA0695361.1"/>
    <property type="molecule type" value="Genomic_DNA"/>
</dbReference>
<dbReference type="InterPro" id="IPR002491">
    <property type="entry name" value="ABC_transptr_periplasmic_BD"/>
</dbReference>
<keyword evidence="3" id="KW-1185">Reference proteome</keyword>
<name>A0A7V7GX66_9GAMM</name>
<accession>A0A7V7GX66</accession>
<sequence>MVTVPDRVERIVLGEGRLLPALAILEGDQLLERIVGMPEDFQQVDPGSYRQYLAAFPALGEVQRIGQGAADTFSLEQVLSLKPDLAIFSLSGHGPSSRHGRLIEQLERAGVAVIFVDFREQPLRNTPPSMALLGKVLGREPQAQAFITYYQQQLALVSERLAKVQQQPRVFVHSRAGLSDACCETMARGMMAALLEQAGGENVGSDRLPGAAGMLSLEYLLTDPPDVYVATAIGSADSLAQGADYIALGPGVQADAARASLTALTQRSGLSNMAPIRAGRAHAIWHSFYNSPFNVAAVQVLAQWLHPELYADLQPEQTLAHLYQQFQPVALEGTFWISQ</sequence>
<evidence type="ECO:0000313" key="3">
    <source>
        <dbReference type="Proteomes" id="UP000463138"/>
    </source>
</evidence>
<dbReference type="PROSITE" id="PS50983">
    <property type="entry name" value="FE_B12_PBP"/>
    <property type="match status" value="1"/>
</dbReference>
<proteinExistence type="predicted"/>
<dbReference type="SUPFAM" id="SSF53807">
    <property type="entry name" value="Helical backbone' metal receptor"/>
    <property type="match status" value="1"/>
</dbReference>
<dbReference type="OrthoDB" id="9775594at2"/>
<dbReference type="Pfam" id="PF01497">
    <property type="entry name" value="Peripla_BP_2"/>
    <property type="match status" value="1"/>
</dbReference>
<dbReference type="AlphaFoldDB" id="A0A7V7GX66"/>
<dbReference type="Gene3D" id="3.40.50.1980">
    <property type="entry name" value="Nitrogenase molybdenum iron protein domain"/>
    <property type="match status" value="2"/>
</dbReference>
<dbReference type="InterPro" id="IPR050902">
    <property type="entry name" value="ABC_Transporter_SBP"/>
</dbReference>
<reference evidence="2 3" key="1">
    <citation type="submission" date="2018-07" db="EMBL/GenBank/DDBJ databases">
        <title>Pseudomonas laoshanensis sp. nov., isolated from soil.</title>
        <authorList>
            <person name="Sun J."/>
            <person name="Yu L."/>
            <person name="Wang M."/>
            <person name="Zhang C."/>
        </authorList>
    </citation>
    <scope>NUCLEOTIDE SEQUENCE [LARGE SCALE GENOMIC DNA]</scope>
    <source>
        <strain evidence="2 3">Y22</strain>
    </source>
</reference>
<dbReference type="Proteomes" id="UP000463138">
    <property type="component" value="Unassembled WGS sequence"/>
</dbReference>
<comment type="caution">
    <text evidence="2">The sequence shown here is derived from an EMBL/GenBank/DDBJ whole genome shotgun (WGS) entry which is preliminary data.</text>
</comment>
<dbReference type="PANTHER" id="PTHR30535">
    <property type="entry name" value="VITAMIN B12-BINDING PROTEIN"/>
    <property type="match status" value="1"/>
</dbReference>
<dbReference type="PANTHER" id="PTHR30535:SF34">
    <property type="entry name" value="MOLYBDATE-BINDING PROTEIN MOLA"/>
    <property type="match status" value="1"/>
</dbReference>
<feature type="domain" description="Fe/B12 periplasmic-binding" evidence="1">
    <location>
        <begin position="10"/>
        <end position="313"/>
    </location>
</feature>
<gene>
    <name evidence="2" type="ORF">DT594_09495</name>
</gene>
<evidence type="ECO:0000313" key="2">
    <source>
        <dbReference type="EMBL" id="KAA0695361.1"/>
    </source>
</evidence>
<protein>
    <submittedName>
        <fullName evidence="2">Iron ABC transporter substrate-binding protein</fullName>
    </submittedName>
</protein>